<dbReference type="Proteomes" id="UP000063229">
    <property type="component" value="Chromosome"/>
</dbReference>
<sequence>MKKFCAGVGLIEMMVALMLGLIVVAGITQIFMAARNTYASQAGAAGMQEDARFVLSKMLQEIRMTGMFGCVATVDDSSLNNTFMAAFNTPISWDSANQALTLITADVGNHGAAPTWTIVSDCLVQSTAYSGARAPGVGQIALSVRQSIYSFANNQIYIGPLNARQPLISNVQAFAVSFGMARTLLDSTAFSYSATPSNPRLIRSVRLTLTLRDPAGRVSDRTFNVVAAVRNWLR</sequence>
<dbReference type="RefSeq" id="WP_060783820.1">
    <property type="nucleotide sequence ID" value="NZ_CP014135.1"/>
</dbReference>
<dbReference type="Pfam" id="PF07963">
    <property type="entry name" value="N_methyl"/>
    <property type="match status" value="1"/>
</dbReference>
<dbReference type="KEGG" id="pagb:AWM79_22670"/>
<gene>
    <name evidence="1" type="ORF">AWM79_22670</name>
</gene>
<accession>A0A0X1T750</accession>
<dbReference type="InterPro" id="IPR012902">
    <property type="entry name" value="N_methyl_site"/>
</dbReference>
<dbReference type="AlphaFoldDB" id="A0A0X1T750"/>
<evidence type="ECO:0000313" key="1">
    <source>
        <dbReference type="EMBL" id="AMB87928.1"/>
    </source>
</evidence>
<organism evidence="1 2">
    <name type="scientific">Pseudomonas agarici</name>
    <dbReference type="NCBI Taxonomy" id="46677"/>
    <lineage>
        <taxon>Bacteria</taxon>
        <taxon>Pseudomonadati</taxon>
        <taxon>Pseudomonadota</taxon>
        <taxon>Gammaproteobacteria</taxon>
        <taxon>Pseudomonadales</taxon>
        <taxon>Pseudomonadaceae</taxon>
        <taxon>Pseudomonas</taxon>
    </lineage>
</organism>
<dbReference type="EMBL" id="CP014135">
    <property type="protein sequence ID" value="AMB87928.1"/>
    <property type="molecule type" value="Genomic_DNA"/>
</dbReference>
<evidence type="ECO:0000313" key="2">
    <source>
        <dbReference type="Proteomes" id="UP000063229"/>
    </source>
</evidence>
<proteinExistence type="predicted"/>
<dbReference type="STRING" id="46677.AWM79_22670"/>
<reference evidence="1 2" key="1">
    <citation type="submission" date="2016-01" db="EMBL/GenBank/DDBJ databases">
        <authorList>
            <person name="McClelland M."/>
            <person name="Jain A."/>
            <person name="Saraogi P."/>
            <person name="Mendelson R."/>
            <person name="Westerman R."/>
            <person name="SanMiguel P."/>
            <person name="Csonka L."/>
        </authorList>
    </citation>
    <scope>NUCLEOTIDE SEQUENCE [LARGE SCALE GENOMIC DNA]</scope>
    <source>
        <strain evidence="1 2">NCPPB 2472</strain>
    </source>
</reference>
<protein>
    <submittedName>
        <fullName evidence="1">Pilus assembly protein PilW</fullName>
    </submittedName>
</protein>
<keyword evidence="2" id="KW-1185">Reference proteome</keyword>
<name>A0A0X1T750_PSEAA</name>